<evidence type="ECO:0000313" key="5">
    <source>
        <dbReference type="Proteomes" id="UP000887577"/>
    </source>
</evidence>
<feature type="region of interest" description="Disordered" evidence="3">
    <location>
        <begin position="233"/>
        <end position="273"/>
    </location>
</feature>
<dbReference type="InterPro" id="IPR003595">
    <property type="entry name" value="Tyr_Pase_cat"/>
</dbReference>
<protein>
    <submittedName>
        <fullName evidence="6">Tyrosine specific protein phosphatases domain-containing protein</fullName>
    </submittedName>
</protein>
<keyword evidence="1" id="KW-0378">Hydrolase</keyword>
<keyword evidence="2" id="KW-0904">Protein phosphatase</keyword>
<evidence type="ECO:0000256" key="2">
    <source>
        <dbReference type="ARBA" id="ARBA00022912"/>
    </source>
</evidence>
<evidence type="ECO:0000256" key="1">
    <source>
        <dbReference type="ARBA" id="ARBA00022801"/>
    </source>
</evidence>
<dbReference type="PROSITE" id="PS50056">
    <property type="entry name" value="TYR_PHOSPHATASE_2"/>
    <property type="match status" value="1"/>
</dbReference>
<accession>A0A914Z9Q0</accession>
<dbReference type="Proteomes" id="UP000887577">
    <property type="component" value="Unplaced"/>
</dbReference>
<dbReference type="InterPro" id="IPR051029">
    <property type="entry name" value="mRNA_Capping_Enz/RNA_Phosphat"/>
</dbReference>
<dbReference type="InterPro" id="IPR000387">
    <property type="entry name" value="Tyr_Pase_dom"/>
</dbReference>
<dbReference type="InterPro" id="IPR020422">
    <property type="entry name" value="TYR_PHOSPHATASE_DUAL_dom"/>
</dbReference>
<sequence>MVRTCRRFPPNWQNVIPISGDIVENTRFVIFKTPVDAKCGLRVRKEKQFTSRDLLFQFVQRGQELGLIINLSFSTRYYDPAVFDCITAYKHIPCPPVGYTRREDIVKKFLSTVDSFLNKHKDDNLLIGIHCSDGINRSGYLICRYLIDRLHMGSDAALDAFEKARGHTIERGSCVQALHRAVAERRNKEPSPIEHIESDNERKSRKRKAPELQADEMLQQLAMLEQHFSQPTEDLSLGSWPTPDDRKPVPVSIGPQAMPKKKKEEAEEGEFMDLDEYFEEEEDIFEDGGESSELSTSQRRRVRRKKLTKKFNIMKSGKFHLIQEVLREE</sequence>
<dbReference type="SUPFAM" id="SSF52799">
    <property type="entry name" value="(Phosphotyrosine protein) phosphatases II"/>
    <property type="match status" value="1"/>
</dbReference>
<name>A0A914Z9Q0_9BILA</name>
<organism evidence="5 6">
    <name type="scientific">Panagrolaimus superbus</name>
    <dbReference type="NCBI Taxonomy" id="310955"/>
    <lineage>
        <taxon>Eukaryota</taxon>
        <taxon>Metazoa</taxon>
        <taxon>Ecdysozoa</taxon>
        <taxon>Nematoda</taxon>
        <taxon>Chromadorea</taxon>
        <taxon>Rhabditida</taxon>
        <taxon>Tylenchina</taxon>
        <taxon>Panagrolaimomorpha</taxon>
        <taxon>Panagrolaimoidea</taxon>
        <taxon>Panagrolaimidae</taxon>
        <taxon>Panagrolaimus</taxon>
    </lineage>
</organism>
<dbReference type="SMART" id="SM00195">
    <property type="entry name" value="DSPc"/>
    <property type="match status" value="1"/>
</dbReference>
<feature type="compositionally biased region" description="Basic and acidic residues" evidence="3">
    <location>
        <begin position="182"/>
        <end position="202"/>
    </location>
</feature>
<dbReference type="PANTHER" id="PTHR10367">
    <property type="entry name" value="MRNA-CAPPING ENZYME"/>
    <property type="match status" value="1"/>
</dbReference>
<dbReference type="AlphaFoldDB" id="A0A914Z9Q0"/>
<dbReference type="SMART" id="SM00404">
    <property type="entry name" value="PTPc_motif"/>
    <property type="match status" value="1"/>
</dbReference>
<keyword evidence="5" id="KW-1185">Reference proteome</keyword>
<dbReference type="PANTHER" id="PTHR10367:SF27">
    <property type="entry name" value="TYROSINE-PROTEIN PHOSPHATASE F54C8.4-RELATED"/>
    <property type="match status" value="1"/>
</dbReference>
<dbReference type="GO" id="GO:0004651">
    <property type="term" value="F:polynucleotide 5'-phosphatase activity"/>
    <property type="evidence" value="ECO:0007669"/>
    <property type="project" value="TreeGrafter"/>
</dbReference>
<proteinExistence type="predicted"/>
<evidence type="ECO:0000259" key="4">
    <source>
        <dbReference type="PROSITE" id="PS50056"/>
    </source>
</evidence>
<evidence type="ECO:0000256" key="3">
    <source>
        <dbReference type="SAM" id="MobiDB-lite"/>
    </source>
</evidence>
<dbReference type="InterPro" id="IPR029021">
    <property type="entry name" value="Prot-tyrosine_phosphatase-like"/>
</dbReference>
<evidence type="ECO:0000313" key="6">
    <source>
        <dbReference type="WBParaSite" id="PSU_v2.g9051.t1"/>
    </source>
</evidence>
<feature type="domain" description="Tyrosine specific protein phosphatases" evidence="4">
    <location>
        <begin position="107"/>
        <end position="170"/>
    </location>
</feature>
<dbReference type="InterPro" id="IPR016130">
    <property type="entry name" value="Tyr_Pase_AS"/>
</dbReference>
<reference evidence="6" key="1">
    <citation type="submission" date="2022-11" db="UniProtKB">
        <authorList>
            <consortium name="WormBaseParasite"/>
        </authorList>
    </citation>
    <scope>IDENTIFICATION</scope>
</reference>
<dbReference type="GO" id="GO:0004721">
    <property type="term" value="F:phosphoprotein phosphatase activity"/>
    <property type="evidence" value="ECO:0007669"/>
    <property type="project" value="UniProtKB-KW"/>
</dbReference>
<dbReference type="Gene3D" id="3.90.190.10">
    <property type="entry name" value="Protein tyrosine phosphatase superfamily"/>
    <property type="match status" value="1"/>
</dbReference>
<feature type="region of interest" description="Disordered" evidence="3">
    <location>
        <begin position="182"/>
        <end position="210"/>
    </location>
</feature>
<dbReference type="WBParaSite" id="PSU_v2.g9051.t1">
    <property type="protein sequence ID" value="PSU_v2.g9051.t1"/>
    <property type="gene ID" value="PSU_v2.g9051"/>
</dbReference>
<dbReference type="InterPro" id="IPR000340">
    <property type="entry name" value="Dual-sp_phosphatase_cat-dom"/>
</dbReference>
<dbReference type="PROSITE" id="PS00383">
    <property type="entry name" value="TYR_PHOSPHATASE_1"/>
    <property type="match status" value="1"/>
</dbReference>
<dbReference type="Pfam" id="PF00782">
    <property type="entry name" value="DSPc"/>
    <property type="match status" value="1"/>
</dbReference>